<evidence type="ECO:0000313" key="3">
    <source>
        <dbReference type="Proteomes" id="UP001500449"/>
    </source>
</evidence>
<feature type="compositionally biased region" description="Basic and acidic residues" evidence="1">
    <location>
        <begin position="11"/>
        <end position="27"/>
    </location>
</feature>
<reference evidence="2 3" key="1">
    <citation type="journal article" date="2019" name="Int. J. Syst. Evol. Microbiol.">
        <title>The Global Catalogue of Microorganisms (GCM) 10K type strain sequencing project: providing services to taxonomists for standard genome sequencing and annotation.</title>
        <authorList>
            <consortium name="The Broad Institute Genomics Platform"/>
            <consortium name="The Broad Institute Genome Sequencing Center for Infectious Disease"/>
            <person name="Wu L."/>
            <person name="Ma J."/>
        </authorList>
    </citation>
    <scope>NUCLEOTIDE SEQUENCE [LARGE SCALE GENOMIC DNA]</scope>
    <source>
        <strain evidence="2 3">JCM 16009</strain>
    </source>
</reference>
<proteinExistence type="predicted"/>
<sequence length="109" mass="11514">MPAGAVEGDGEMERCHEGRPLLREGGRESGASAPTGRAGRAQEVHVTAPHPEKHPSSIAPGFSTRTRGRGVAAASSSQVSQPLWMVWPVRAPATVRTRDRAASIPRVTL</sequence>
<dbReference type="Proteomes" id="UP001500449">
    <property type="component" value="Unassembled WGS sequence"/>
</dbReference>
<protein>
    <submittedName>
        <fullName evidence="2">Uncharacterized protein</fullName>
    </submittedName>
</protein>
<feature type="region of interest" description="Disordered" evidence="1">
    <location>
        <begin position="1"/>
        <end position="77"/>
    </location>
</feature>
<comment type="caution">
    <text evidence="2">The sequence shown here is derived from an EMBL/GenBank/DDBJ whole genome shotgun (WGS) entry which is preliminary data.</text>
</comment>
<organism evidence="2 3">
    <name type="scientific">Pseudonocardia ailaonensis</name>
    <dbReference type="NCBI Taxonomy" id="367279"/>
    <lineage>
        <taxon>Bacteria</taxon>
        <taxon>Bacillati</taxon>
        <taxon>Actinomycetota</taxon>
        <taxon>Actinomycetes</taxon>
        <taxon>Pseudonocardiales</taxon>
        <taxon>Pseudonocardiaceae</taxon>
        <taxon>Pseudonocardia</taxon>
    </lineage>
</organism>
<evidence type="ECO:0000256" key="1">
    <source>
        <dbReference type="SAM" id="MobiDB-lite"/>
    </source>
</evidence>
<gene>
    <name evidence="2" type="ORF">GCM10009836_28760</name>
</gene>
<evidence type="ECO:0000313" key="2">
    <source>
        <dbReference type="EMBL" id="GAA1847373.1"/>
    </source>
</evidence>
<feature type="compositionally biased region" description="Low complexity" evidence="1">
    <location>
        <begin position="63"/>
        <end position="77"/>
    </location>
</feature>
<dbReference type="EMBL" id="BAAAQK010000006">
    <property type="protein sequence ID" value="GAA1847373.1"/>
    <property type="molecule type" value="Genomic_DNA"/>
</dbReference>
<keyword evidence="3" id="KW-1185">Reference proteome</keyword>
<name>A0ABN2N184_9PSEU</name>
<accession>A0ABN2N184</accession>